<gene>
    <name evidence="3" type="ORF">BJY22_006029</name>
</gene>
<dbReference type="InterPro" id="IPR047057">
    <property type="entry name" value="MerR_fam"/>
</dbReference>
<dbReference type="Gene3D" id="1.10.1660.10">
    <property type="match status" value="1"/>
</dbReference>
<dbReference type="PANTHER" id="PTHR30204">
    <property type="entry name" value="REDOX-CYCLING DRUG-SENSING TRANSCRIPTIONAL ACTIVATOR SOXR"/>
    <property type="match status" value="1"/>
</dbReference>
<dbReference type="SUPFAM" id="SSF46955">
    <property type="entry name" value="Putative DNA-binding domain"/>
    <property type="match status" value="1"/>
</dbReference>
<dbReference type="Proteomes" id="UP000555407">
    <property type="component" value="Unassembled WGS sequence"/>
</dbReference>
<dbReference type="PRINTS" id="PR00040">
    <property type="entry name" value="HTHMERR"/>
</dbReference>
<accession>A0A7X5VFN2</accession>
<evidence type="ECO:0000313" key="3">
    <source>
        <dbReference type="EMBL" id="NIK60312.1"/>
    </source>
</evidence>
<dbReference type="Pfam" id="PF13411">
    <property type="entry name" value="MerR_1"/>
    <property type="match status" value="1"/>
</dbReference>
<dbReference type="RefSeq" id="WP_202891321.1">
    <property type="nucleotide sequence ID" value="NZ_JAASRO010000001.1"/>
</dbReference>
<comment type="caution">
    <text evidence="3">The sequence shown here is derived from an EMBL/GenBank/DDBJ whole genome shotgun (WGS) entry which is preliminary data.</text>
</comment>
<dbReference type="AlphaFoldDB" id="A0A7X5VFN2"/>
<proteinExistence type="predicted"/>
<reference evidence="3 4" key="1">
    <citation type="submission" date="2020-03" db="EMBL/GenBank/DDBJ databases">
        <title>Sequencing the genomes of 1000 actinobacteria strains.</title>
        <authorList>
            <person name="Klenk H.-P."/>
        </authorList>
    </citation>
    <scope>NUCLEOTIDE SEQUENCE [LARGE SCALE GENOMIC DNA]</scope>
    <source>
        <strain evidence="3 4">DSM 45490</strain>
    </source>
</reference>
<keyword evidence="4" id="KW-1185">Reference proteome</keyword>
<sequence>MQINELAERSGIPVATIKYYVREGLLPGGNRTGYNRVAYDESHLHRLRLVRTLVEVGRLPIATAKEVVAAVHDPSPSVHSSLGVTQRAVAEGSVADVLEVADALGHADLAELLTAYHKAAEQLAALEIQWLAKASGNLDQLAERAVVGTVLGDALLAATRREAQRNASRAAFGPDPQD</sequence>
<organism evidence="3 4">
    <name type="scientific">Kribbella shirazensis</name>
    <dbReference type="NCBI Taxonomy" id="1105143"/>
    <lineage>
        <taxon>Bacteria</taxon>
        <taxon>Bacillati</taxon>
        <taxon>Actinomycetota</taxon>
        <taxon>Actinomycetes</taxon>
        <taxon>Propionibacteriales</taxon>
        <taxon>Kribbellaceae</taxon>
        <taxon>Kribbella</taxon>
    </lineage>
</organism>
<feature type="domain" description="HTH merR-type" evidence="2">
    <location>
        <begin position="1"/>
        <end position="70"/>
    </location>
</feature>
<evidence type="ECO:0000259" key="2">
    <source>
        <dbReference type="PROSITE" id="PS50937"/>
    </source>
</evidence>
<dbReference type="PANTHER" id="PTHR30204:SF98">
    <property type="entry name" value="HTH-TYPE TRANSCRIPTIONAL REGULATOR ADHR"/>
    <property type="match status" value="1"/>
</dbReference>
<dbReference type="GO" id="GO:0003700">
    <property type="term" value="F:DNA-binding transcription factor activity"/>
    <property type="evidence" value="ECO:0007669"/>
    <property type="project" value="InterPro"/>
</dbReference>
<dbReference type="PROSITE" id="PS50937">
    <property type="entry name" value="HTH_MERR_2"/>
    <property type="match status" value="1"/>
</dbReference>
<evidence type="ECO:0000313" key="4">
    <source>
        <dbReference type="Proteomes" id="UP000555407"/>
    </source>
</evidence>
<dbReference type="InterPro" id="IPR009061">
    <property type="entry name" value="DNA-bd_dom_put_sf"/>
</dbReference>
<dbReference type="SMART" id="SM00422">
    <property type="entry name" value="HTH_MERR"/>
    <property type="match status" value="1"/>
</dbReference>
<dbReference type="InterPro" id="IPR000551">
    <property type="entry name" value="MerR-type_HTH_dom"/>
</dbReference>
<keyword evidence="1 3" id="KW-0238">DNA-binding</keyword>
<dbReference type="GO" id="GO:0003677">
    <property type="term" value="F:DNA binding"/>
    <property type="evidence" value="ECO:0007669"/>
    <property type="project" value="UniProtKB-KW"/>
</dbReference>
<dbReference type="EMBL" id="JAASRO010000001">
    <property type="protein sequence ID" value="NIK60312.1"/>
    <property type="molecule type" value="Genomic_DNA"/>
</dbReference>
<protein>
    <submittedName>
        <fullName evidence="3">DNA-binding transcriptional MerR regulator</fullName>
    </submittedName>
</protein>
<evidence type="ECO:0000256" key="1">
    <source>
        <dbReference type="ARBA" id="ARBA00023125"/>
    </source>
</evidence>
<name>A0A7X5VFN2_9ACTN</name>